<proteinExistence type="inferred from homology"/>
<dbReference type="InterPro" id="IPR000563">
    <property type="entry name" value="Flag_FliH"/>
</dbReference>
<dbReference type="PANTHER" id="PTHR34982:SF1">
    <property type="entry name" value="FLAGELLAR ASSEMBLY PROTEIN FLIH"/>
    <property type="match status" value="1"/>
</dbReference>
<gene>
    <name evidence="12" type="primary">fliH</name>
    <name evidence="12" type="ORF">KJI95_00695</name>
</gene>
<evidence type="ECO:0000256" key="7">
    <source>
        <dbReference type="ARBA" id="ARBA00022795"/>
    </source>
</evidence>
<keyword evidence="9" id="KW-1006">Bacterial flagellum protein export</keyword>
<evidence type="ECO:0000256" key="2">
    <source>
        <dbReference type="ARBA" id="ARBA00004496"/>
    </source>
</evidence>
<sequence>MSDTKRPKTLLRSDELDDFSHWRLPDMSSNPEDEPLNLLGRRAGVQYQAPEEEEIRPPTLAEIEAIRAEAEQEGYHAGHAEGLAEGMTQGRLDGLKQGHEEGFAQGFEQGMAQGLASAAELIARFEALLGQFAAPLSLLDNEIEQELLQLSMSLGRQIVRHELKTHPQHLLAALQEGIDCLPIKEQEVKLRLNPDDIILMQSLYSSAQLDEQRWRLIADPLLERGECIIDSQRSRVDLRLEDRIAAVLAAPMERLDTLRREARQKAAALPTATDNLETGEDASAQAGEADDAQTPAPSAE</sequence>
<evidence type="ECO:0000313" key="13">
    <source>
        <dbReference type="Proteomes" id="UP001195903"/>
    </source>
</evidence>
<feature type="domain" description="Flagellar assembly protein FliH/Type III secretion system HrpE" evidence="11">
    <location>
        <begin position="121"/>
        <end position="245"/>
    </location>
</feature>
<dbReference type="Pfam" id="PF02108">
    <property type="entry name" value="FliH"/>
    <property type="match status" value="1"/>
</dbReference>
<dbReference type="InterPro" id="IPR018035">
    <property type="entry name" value="Flagellar_FliH/T3SS_HrpE"/>
</dbReference>
<evidence type="ECO:0000256" key="5">
    <source>
        <dbReference type="ARBA" id="ARBA00022448"/>
    </source>
</evidence>
<dbReference type="PRINTS" id="PR01003">
    <property type="entry name" value="FLGFLIH"/>
</dbReference>
<dbReference type="InterPro" id="IPR051472">
    <property type="entry name" value="T3SS_Stator/FliH"/>
</dbReference>
<comment type="similarity">
    <text evidence="3">Belongs to the FliH family.</text>
</comment>
<keyword evidence="12" id="KW-0966">Cell projection</keyword>
<reference evidence="12 13" key="1">
    <citation type="submission" date="2021-05" db="EMBL/GenBank/DDBJ databases">
        <title>Shewanella sp. JM162201.</title>
        <authorList>
            <person name="Xu S."/>
            <person name="Li A."/>
        </authorList>
    </citation>
    <scope>NUCLEOTIDE SEQUENCE [LARGE SCALE GENOMIC DNA]</scope>
    <source>
        <strain evidence="12 13">JM162201</strain>
    </source>
</reference>
<evidence type="ECO:0000313" key="12">
    <source>
        <dbReference type="EMBL" id="MBT1443046.1"/>
    </source>
</evidence>
<comment type="subcellular location">
    <subcellularLocation>
        <location evidence="2">Cytoplasm</location>
    </subcellularLocation>
</comment>
<evidence type="ECO:0000256" key="4">
    <source>
        <dbReference type="ARBA" id="ARBA00016507"/>
    </source>
</evidence>
<keyword evidence="8" id="KW-0653">Protein transport</keyword>
<comment type="function">
    <text evidence="1">Needed for flagellar regrowth and assembly.</text>
</comment>
<dbReference type="Proteomes" id="UP001195903">
    <property type="component" value="Unassembled WGS sequence"/>
</dbReference>
<keyword evidence="6" id="KW-0963">Cytoplasm</keyword>
<evidence type="ECO:0000256" key="3">
    <source>
        <dbReference type="ARBA" id="ARBA00006602"/>
    </source>
</evidence>
<dbReference type="PANTHER" id="PTHR34982">
    <property type="entry name" value="YOP PROTEINS TRANSLOCATION PROTEIN L"/>
    <property type="match status" value="1"/>
</dbReference>
<evidence type="ECO:0000256" key="10">
    <source>
        <dbReference type="SAM" id="MobiDB-lite"/>
    </source>
</evidence>
<feature type="region of interest" description="Disordered" evidence="10">
    <location>
        <begin position="263"/>
        <end position="300"/>
    </location>
</feature>
<dbReference type="NCBIfam" id="NF004267">
    <property type="entry name" value="PRK05687.1-3"/>
    <property type="match status" value="1"/>
</dbReference>
<comment type="caution">
    <text evidence="12">The sequence shown here is derived from an EMBL/GenBank/DDBJ whole genome shotgun (WGS) entry which is preliminary data.</text>
</comment>
<keyword evidence="12" id="KW-0969">Cilium</keyword>
<evidence type="ECO:0000256" key="8">
    <source>
        <dbReference type="ARBA" id="ARBA00022927"/>
    </source>
</evidence>
<name>A0ABS5UY74_9GAMM</name>
<dbReference type="NCBIfam" id="NF004270">
    <property type="entry name" value="PRK05687.2-1"/>
    <property type="match status" value="1"/>
</dbReference>
<keyword evidence="5" id="KW-0813">Transport</keyword>
<keyword evidence="12" id="KW-0282">Flagellum</keyword>
<evidence type="ECO:0000259" key="11">
    <source>
        <dbReference type="Pfam" id="PF02108"/>
    </source>
</evidence>
<feature type="compositionally biased region" description="Basic and acidic residues" evidence="10">
    <location>
        <begin position="1"/>
        <end position="24"/>
    </location>
</feature>
<evidence type="ECO:0000256" key="1">
    <source>
        <dbReference type="ARBA" id="ARBA00003041"/>
    </source>
</evidence>
<accession>A0ABS5UY74</accession>
<feature type="region of interest" description="Disordered" evidence="10">
    <location>
        <begin position="1"/>
        <end position="37"/>
    </location>
</feature>
<dbReference type="EMBL" id="JAHEPS010000001">
    <property type="protein sequence ID" value="MBT1443046.1"/>
    <property type="molecule type" value="Genomic_DNA"/>
</dbReference>
<keyword evidence="13" id="KW-1185">Reference proteome</keyword>
<protein>
    <recommendedName>
        <fullName evidence="4">Flagellar assembly protein FliH</fullName>
    </recommendedName>
</protein>
<keyword evidence="7" id="KW-1005">Bacterial flagellum biogenesis</keyword>
<dbReference type="RefSeq" id="WP_214505252.1">
    <property type="nucleotide sequence ID" value="NZ_JAHEPS010000001.1"/>
</dbReference>
<evidence type="ECO:0000256" key="9">
    <source>
        <dbReference type="ARBA" id="ARBA00023225"/>
    </source>
</evidence>
<evidence type="ECO:0000256" key="6">
    <source>
        <dbReference type="ARBA" id="ARBA00022490"/>
    </source>
</evidence>
<organism evidence="12 13">
    <name type="scientific">Shewanella jiangmenensis</name>
    <dbReference type="NCBI Taxonomy" id="2837387"/>
    <lineage>
        <taxon>Bacteria</taxon>
        <taxon>Pseudomonadati</taxon>
        <taxon>Pseudomonadota</taxon>
        <taxon>Gammaproteobacteria</taxon>
        <taxon>Alteromonadales</taxon>
        <taxon>Shewanellaceae</taxon>
        <taxon>Shewanella</taxon>
    </lineage>
</organism>